<accession>A0AAV4YCC8</accession>
<protein>
    <submittedName>
        <fullName evidence="2">Uncharacterized protein</fullName>
    </submittedName>
</protein>
<dbReference type="AlphaFoldDB" id="A0AAV4YCC8"/>
<dbReference type="Proteomes" id="UP001054945">
    <property type="component" value="Unassembled WGS sequence"/>
</dbReference>
<gene>
    <name evidence="2" type="ORF">CEXT_438761</name>
</gene>
<proteinExistence type="predicted"/>
<evidence type="ECO:0000313" key="2">
    <source>
        <dbReference type="EMBL" id="GIZ04872.1"/>
    </source>
</evidence>
<evidence type="ECO:0000256" key="1">
    <source>
        <dbReference type="SAM" id="MobiDB-lite"/>
    </source>
</evidence>
<feature type="non-terminal residue" evidence="2">
    <location>
        <position position="1"/>
    </location>
</feature>
<reference evidence="2 3" key="1">
    <citation type="submission" date="2021-06" db="EMBL/GenBank/DDBJ databases">
        <title>Caerostris extrusa draft genome.</title>
        <authorList>
            <person name="Kono N."/>
            <person name="Arakawa K."/>
        </authorList>
    </citation>
    <scope>NUCLEOTIDE SEQUENCE [LARGE SCALE GENOMIC DNA]</scope>
</reference>
<evidence type="ECO:0000313" key="3">
    <source>
        <dbReference type="Proteomes" id="UP001054945"/>
    </source>
</evidence>
<feature type="compositionally biased region" description="Polar residues" evidence="1">
    <location>
        <begin position="22"/>
        <end position="35"/>
    </location>
</feature>
<dbReference type="EMBL" id="BPLR01019161">
    <property type="protein sequence ID" value="GIZ04872.1"/>
    <property type="molecule type" value="Genomic_DNA"/>
</dbReference>
<name>A0AAV4YCC8_CAEEX</name>
<sequence>VKVWFQTDAPSTRGRSRKAEQQSRPSDGQTLQWKSEDQTTLIILPQSLPSHRRSQTNPCAKTKTNVTNLPSTMDENIIRDGQHASYRVYCQITSTTNAAYPKKDRRQRVTQRLTCKILVRSLMLK</sequence>
<comment type="caution">
    <text evidence="2">The sequence shown here is derived from an EMBL/GenBank/DDBJ whole genome shotgun (WGS) entry which is preliminary data.</text>
</comment>
<keyword evidence="3" id="KW-1185">Reference proteome</keyword>
<feature type="region of interest" description="Disordered" evidence="1">
    <location>
        <begin position="1"/>
        <end position="35"/>
    </location>
</feature>
<organism evidence="2 3">
    <name type="scientific">Caerostris extrusa</name>
    <name type="common">Bark spider</name>
    <name type="synonym">Caerostris bankana</name>
    <dbReference type="NCBI Taxonomy" id="172846"/>
    <lineage>
        <taxon>Eukaryota</taxon>
        <taxon>Metazoa</taxon>
        <taxon>Ecdysozoa</taxon>
        <taxon>Arthropoda</taxon>
        <taxon>Chelicerata</taxon>
        <taxon>Arachnida</taxon>
        <taxon>Araneae</taxon>
        <taxon>Araneomorphae</taxon>
        <taxon>Entelegynae</taxon>
        <taxon>Araneoidea</taxon>
        <taxon>Araneidae</taxon>
        <taxon>Caerostris</taxon>
    </lineage>
</organism>